<name>A0AA38RS27_9PEZI</name>
<organism evidence="1 2">
    <name type="scientific">Coniochaeta hoffmannii</name>
    <dbReference type="NCBI Taxonomy" id="91930"/>
    <lineage>
        <taxon>Eukaryota</taxon>
        <taxon>Fungi</taxon>
        <taxon>Dikarya</taxon>
        <taxon>Ascomycota</taxon>
        <taxon>Pezizomycotina</taxon>
        <taxon>Sordariomycetes</taxon>
        <taxon>Sordariomycetidae</taxon>
        <taxon>Coniochaetales</taxon>
        <taxon>Coniochaetaceae</taxon>
        <taxon>Coniochaeta</taxon>
    </lineage>
</organism>
<evidence type="ECO:0000313" key="2">
    <source>
        <dbReference type="Proteomes" id="UP001174691"/>
    </source>
</evidence>
<evidence type="ECO:0000313" key="1">
    <source>
        <dbReference type="EMBL" id="KAJ9144348.1"/>
    </source>
</evidence>
<sequence>MSSNSVAHGPNARAGEQEPVERIAAMFGWLKEIYGGTLPQPQRSLAAPPIDTLVAQLGNTSLDQIKANMSETFQAKIGVSDTSVS</sequence>
<protein>
    <submittedName>
        <fullName evidence="1">Uncharacterized protein</fullName>
    </submittedName>
</protein>
<accession>A0AA38RS27</accession>
<reference evidence="1" key="1">
    <citation type="submission" date="2022-07" db="EMBL/GenBank/DDBJ databases">
        <title>Fungi with potential for degradation of polypropylene.</title>
        <authorList>
            <person name="Gostincar C."/>
        </authorList>
    </citation>
    <scope>NUCLEOTIDE SEQUENCE</scope>
    <source>
        <strain evidence="1">EXF-13287</strain>
    </source>
</reference>
<dbReference type="Proteomes" id="UP001174691">
    <property type="component" value="Unassembled WGS sequence"/>
</dbReference>
<dbReference type="AlphaFoldDB" id="A0AA38RS27"/>
<gene>
    <name evidence="1" type="ORF">NKR19_g6514</name>
</gene>
<dbReference type="EMBL" id="JANBVN010000101">
    <property type="protein sequence ID" value="KAJ9144348.1"/>
    <property type="molecule type" value="Genomic_DNA"/>
</dbReference>
<keyword evidence="2" id="KW-1185">Reference proteome</keyword>
<comment type="caution">
    <text evidence="1">The sequence shown here is derived from an EMBL/GenBank/DDBJ whole genome shotgun (WGS) entry which is preliminary data.</text>
</comment>
<proteinExistence type="predicted"/>